<dbReference type="Proteomes" id="UP000186112">
    <property type="component" value="Unassembled WGS sequence"/>
</dbReference>
<accession>A0A1U7M3G6</accession>
<proteinExistence type="predicted"/>
<dbReference type="InterPro" id="IPR014942">
    <property type="entry name" value="AbiEii"/>
</dbReference>
<dbReference type="AlphaFoldDB" id="A0A1U7M3G6"/>
<dbReference type="Pfam" id="PF08843">
    <property type="entry name" value="AbiEii"/>
    <property type="match status" value="1"/>
</dbReference>
<dbReference type="RefSeq" id="WP_075728060.1">
    <property type="nucleotide sequence ID" value="NZ_LTDM01000059.1"/>
</dbReference>
<evidence type="ECO:0008006" key="3">
    <source>
        <dbReference type="Google" id="ProtNLM"/>
    </source>
</evidence>
<protein>
    <recommendedName>
        <fullName evidence="3">Nucleotidyl transferase AbiEii toxin, Type IV TA system</fullName>
    </recommendedName>
</protein>
<evidence type="ECO:0000313" key="1">
    <source>
        <dbReference type="EMBL" id="OLS01857.1"/>
    </source>
</evidence>
<evidence type="ECO:0000313" key="2">
    <source>
        <dbReference type="Proteomes" id="UP000186112"/>
    </source>
</evidence>
<reference evidence="1 2" key="1">
    <citation type="submission" date="2016-02" db="EMBL/GenBank/DDBJ databases">
        <title>Genome sequence of Tissierella creatinophila DSM 6911.</title>
        <authorList>
            <person name="Poehlein A."/>
            <person name="Daniel R."/>
        </authorList>
    </citation>
    <scope>NUCLEOTIDE SEQUENCE [LARGE SCALE GENOMIC DNA]</scope>
    <source>
        <strain evidence="1 2">DSM 6911</strain>
    </source>
</reference>
<dbReference type="OrthoDB" id="9808443at2"/>
<organism evidence="1 2">
    <name type="scientific">Tissierella creatinophila DSM 6911</name>
    <dbReference type="NCBI Taxonomy" id="1123403"/>
    <lineage>
        <taxon>Bacteria</taxon>
        <taxon>Bacillati</taxon>
        <taxon>Bacillota</taxon>
        <taxon>Tissierellia</taxon>
        <taxon>Tissierellales</taxon>
        <taxon>Tissierellaceae</taxon>
        <taxon>Tissierella</taxon>
    </lineage>
</organism>
<name>A0A1U7M3G6_TISCR</name>
<gene>
    <name evidence="1" type="ORF">TICRE_22340</name>
</gene>
<comment type="caution">
    <text evidence="1">The sequence shown here is derived from an EMBL/GenBank/DDBJ whole genome shotgun (WGS) entry which is preliminary data.</text>
</comment>
<sequence>MKTSTQLKALIRNLSRDKRINAEILLRNFMLERLLERISLSEYRDQFILKGGMLIAAIVGIDARSTMDMDATIRGFELTEDKLKDIFNEILSIPIDDGVLMKLSKVESIRDEAEYPGIRISIESILDKTRQTMKVDITTGDKITPRAIEYKFQLLLEDRTISVLAYNLETIFAEKLETILSRGTTTTRMRDYYDIYILMELHEFNLNDELLKEAFIKTSINRGTFENIKNHSSEYIQMIESSEILLNLWERYRANNEYASDIIWKDALNSMERAFSKINLS</sequence>
<dbReference type="EMBL" id="LTDM01000059">
    <property type="protein sequence ID" value="OLS01857.1"/>
    <property type="molecule type" value="Genomic_DNA"/>
</dbReference>
<keyword evidence="2" id="KW-1185">Reference proteome</keyword>